<gene>
    <name evidence="2" type="ORF">MTO99_16495</name>
</gene>
<keyword evidence="3" id="KW-1185">Reference proteome</keyword>
<accession>A0ABY4BXX8</accession>
<proteinExistence type="predicted"/>
<dbReference type="Proteomes" id="UP000832097">
    <property type="component" value="Chromosome"/>
</dbReference>
<dbReference type="RefSeq" id="WP_243554932.1">
    <property type="nucleotide sequence ID" value="NZ_CP094528.1"/>
</dbReference>
<feature type="domain" description="Peptidase S74" evidence="1">
    <location>
        <begin position="149"/>
        <end position="246"/>
    </location>
</feature>
<evidence type="ECO:0000259" key="1">
    <source>
        <dbReference type="PROSITE" id="PS51688"/>
    </source>
</evidence>
<dbReference type="Pfam" id="PF13884">
    <property type="entry name" value="Peptidase_S74"/>
    <property type="match status" value="1"/>
</dbReference>
<organism evidence="2 3">
    <name type="scientific">Agromyces larvae</name>
    <dbReference type="NCBI Taxonomy" id="2929802"/>
    <lineage>
        <taxon>Bacteria</taxon>
        <taxon>Bacillati</taxon>
        <taxon>Actinomycetota</taxon>
        <taxon>Actinomycetes</taxon>
        <taxon>Micrococcales</taxon>
        <taxon>Microbacteriaceae</taxon>
        <taxon>Agromyces</taxon>
    </lineage>
</organism>
<name>A0ABY4BXX8_9MICO</name>
<dbReference type="InterPro" id="IPR030392">
    <property type="entry name" value="S74_ICA"/>
</dbReference>
<evidence type="ECO:0000313" key="2">
    <source>
        <dbReference type="EMBL" id="UOE43749.1"/>
    </source>
</evidence>
<reference evidence="2 3" key="1">
    <citation type="submission" date="2022-03" db="EMBL/GenBank/DDBJ databases">
        <title>Mucilaginibacter sp. isolated from the gut of Protaetia brevitarsis seulensis larvae.</title>
        <authorList>
            <person name="Won M."/>
            <person name="Kim S.-J."/>
            <person name="Kwon S.-W."/>
        </authorList>
    </citation>
    <scope>NUCLEOTIDE SEQUENCE [LARGE SCALE GENOMIC DNA]</scope>
    <source>
        <strain evidence="2 3">CFWR-12</strain>
    </source>
</reference>
<sequence>MSDPVWFPTAGDDAASAGMDTMTGLEKRKDVWRWINHALDYIAQRTSAILSIAMGGTGASTAAGARTNLDVPSTGDLTAGLAGKANTSHTHSYPQIGPGAINNGGFGLTVGAANITGNLTNLPGRNTPVTSSYVSAYFNADGRLGADPSAARFKQDIDAHGYTLDQLLAINIVTYRLRAAVDELGDEADTLVGVIAEQLVDAGLAEFVNFDPDGEPFNVAYERLALVAIGALQDLARRFDDFEARLSALEGAA</sequence>
<dbReference type="PROSITE" id="PS51688">
    <property type="entry name" value="ICA"/>
    <property type="match status" value="1"/>
</dbReference>
<protein>
    <submittedName>
        <fullName evidence="2">Tail fiber domain-containing protein</fullName>
    </submittedName>
</protein>
<dbReference type="EMBL" id="CP094528">
    <property type="protein sequence ID" value="UOE43749.1"/>
    <property type="molecule type" value="Genomic_DNA"/>
</dbReference>
<evidence type="ECO:0000313" key="3">
    <source>
        <dbReference type="Proteomes" id="UP000832097"/>
    </source>
</evidence>